<accession>A0AAN5D6G2</accession>
<evidence type="ECO:0000313" key="3">
    <source>
        <dbReference type="Proteomes" id="UP001328107"/>
    </source>
</evidence>
<organism evidence="2 3">
    <name type="scientific">Pristionchus mayeri</name>
    <dbReference type="NCBI Taxonomy" id="1317129"/>
    <lineage>
        <taxon>Eukaryota</taxon>
        <taxon>Metazoa</taxon>
        <taxon>Ecdysozoa</taxon>
        <taxon>Nematoda</taxon>
        <taxon>Chromadorea</taxon>
        <taxon>Rhabditida</taxon>
        <taxon>Rhabditina</taxon>
        <taxon>Diplogasteromorpha</taxon>
        <taxon>Diplogasteroidea</taxon>
        <taxon>Neodiplogasteridae</taxon>
        <taxon>Pristionchus</taxon>
    </lineage>
</organism>
<sequence length="87" mass="9435">VKMGRLAESSIAPLLESPPIKQMRLIEDHPTVLKSLPSLSTPTPLADDAFGETDAVFDATSCPVENRKAERHTDIPNSPNWSTLPAI</sequence>
<feature type="compositionally biased region" description="Polar residues" evidence="1">
    <location>
        <begin position="75"/>
        <end position="87"/>
    </location>
</feature>
<name>A0AAN5D6G2_9BILA</name>
<gene>
    <name evidence="2" type="ORF">PMAYCL1PPCAC_27476</name>
</gene>
<feature type="region of interest" description="Disordered" evidence="1">
    <location>
        <begin position="67"/>
        <end position="87"/>
    </location>
</feature>
<keyword evidence="3" id="KW-1185">Reference proteome</keyword>
<feature type="non-terminal residue" evidence="2">
    <location>
        <position position="1"/>
    </location>
</feature>
<dbReference type="EMBL" id="BTRK01000006">
    <property type="protein sequence ID" value="GMR57281.1"/>
    <property type="molecule type" value="Genomic_DNA"/>
</dbReference>
<proteinExistence type="predicted"/>
<evidence type="ECO:0000313" key="2">
    <source>
        <dbReference type="EMBL" id="GMR57281.1"/>
    </source>
</evidence>
<comment type="caution">
    <text evidence="2">The sequence shown here is derived from an EMBL/GenBank/DDBJ whole genome shotgun (WGS) entry which is preliminary data.</text>
</comment>
<reference evidence="3" key="1">
    <citation type="submission" date="2022-10" db="EMBL/GenBank/DDBJ databases">
        <title>Genome assembly of Pristionchus species.</title>
        <authorList>
            <person name="Yoshida K."/>
            <person name="Sommer R.J."/>
        </authorList>
    </citation>
    <scope>NUCLEOTIDE SEQUENCE [LARGE SCALE GENOMIC DNA]</scope>
    <source>
        <strain evidence="3">RS5460</strain>
    </source>
</reference>
<dbReference type="Proteomes" id="UP001328107">
    <property type="component" value="Unassembled WGS sequence"/>
</dbReference>
<evidence type="ECO:0000256" key="1">
    <source>
        <dbReference type="SAM" id="MobiDB-lite"/>
    </source>
</evidence>
<dbReference type="AlphaFoldDB" id="A0AAN5D6G2"/>
<protein>
    <submittedName>
        <fullName evidence="2">Uncharacterized protein</fullName>
    </submittedName>
</protein>
<feature type="non-terminal residue" evidence="2">
    <location>
        <position position="87"/>
    </location>
</feature>